<dbReference type="PANTHER" id="PTHR12360">
    <property type="entry name" value="NUCLEAR TRANSCRIPTION FACTOR, X-BOX BINDING 1 NFX1"/>
    <property type="match status" value="1"/>
</dbReference>
<dbReference type="InterPro" id="IPR034078">
    <property type="entry name" value="NFX1_fam"/>
</dbReference>
<dbReference type="SUPFAM" id="SSF57850">
    <property type="entry name" value="RING/U-box"/>
    <property type="match status" value="1"/>
</dbReference>
<dbReference type="InterPro" id="IPR013083">
    <property type="entry name" value="Znf_RING/FYVE/PHD"/>
</dbReference>
<dbReference type="CDD" id="cd16696">
    <property type="entry name" value="RING-CH-C4HC3_NFX1"/>
    <property type="match status" value="1"/>
</dbReference>
<dbReference type="PANTHER" id="PTHR12360:SF12">
    <property type="entry name" value="TRANSCRIPTIONAL REPRESSOR NF-X1"/>
    <property type="match status" value="1"/>
</dbReference>
<dbReference type="Gene3D" id="3.30.40.10">
    <property type="entry name" value="Zinc/RING finger domain, C3HC4 (zinc finger)"/>
    <property type="match status" value="1"/>
</dbReference>
<feature type="compositionally biased region" description="Polar residues" evidence="1">
    <location>
        <begin position="259"/>
        <end position="277"/>
    </location>
</feature>
<evidence type="ECO:0000313" key="2">
    <source>
        <dbReference type="EMBL" id="KAK7078224.1"/>
    </source>
</evidence>
<feature type="region of interest" description="Disordered" evidence="1">
    <location>
        <begin position="259"/>
        <end position="278"/>
    </location>
</feature>
<comment type="caution">
    <text evidence="2">The sequence shown here is derived from an EMBL/GenBank/DDBJ whole genome shotgun (WGS) entry which is preliminary data.</text>
</comment>
<evidence type="ECO:0000313" key="3">
    <source>
        <dbReference type="Proteomes" id="UP001381693"/>
    </source>
</evidence>
<dbReference type="GO" id="GO:0000977">
    <property type="term" value="F:RNA polymerase II transcription regulatory region sequence-specific DNA binding"/>
    <property type="evidence" value="ECO:0007669"/>
    <property type="project" value="TreeGrafter"/>
</dbReference>
<dbReference type="EMBL" id="JAXCGZ010007944">
    <property type="protein sequence ID" value="KAK7078224.1"/>
    <property type="molecule type" value="Genomic_DNA"/>
</dbReference>
<sequence>MAEGGWGNTGRGSGMRHHVPPPGVGYMTHPPPPPFHIFQVPNHPPPPMNGYMQPPISYNEIYRNPPPGAQWGYPPSFVVPARTQNLEKNCTTYNSNMPVQSTTTIDVSSSYNANIEENKYAAIYTPNTERTATQTTNFLHNNMRRTNLPETGNVSANFTPNSGRPIAQDTFSGDVGYETVSNGTYNKQRGGGMVRGRIGRGRRGGRRRPYGLERGGGVVGSSGYLGRQEVEDFGDSDEQKRAGRDSALAETAAFMRNLNIGSGNTTTQDNSENSNVDFQDRGVGYYATKIRGGGGRRPYRGRGANWGQQRDCYGEDKLGKEWKNRQVRTEEVNEQGVKKSLAKPIKEQNGGAPENKLWADIKPKSTEEPEEAIISRSEGLIEQLTRGTYECMVCCDRIKQQQAIWSCPNCYNCFHLGCIKKWARTSTG</sequence>
<feature type="non-terminal residue" evidence="2">
    <location>
        <position position="428"/>
    </location>
</feature>
<keyword evidence="3" id="KW-1185">Reference proteome</keyword>
<dbReference type="GO" id="GO:0000122">
    <property type="term" value="P:negative regulation of transcription by RNA polymerase II"/>
    <property type="evidence" value="ECO:0007669"/>
    <property type="project" value="TreeGrafter"/>
</dbReference>
<accession>A0AAN8XFI4</accession>
<dbReference type="GO" id="GO:0005634">
    <property type="term" value="C:nucleus"/>
    <property type="evidence" value="ECO:0007669"/>
    <property type="project" value="TreeGrafter"/>
</dbReference>
<reference evidence="2 3" key="1">
    <citation type="submission" date="2023-11" db="EMBL/GenBank/DDBJ databases">
        <title>Halocaridina rubra genome assembly.</title>
        <authorList>
            <person name="Smith C."/>
        </authorList>
    </citation>
    <scope>NUCLEOTIDE SEQUENCE [LARGE SCALE GENOMIC DNA]</scope>
    <source>
        <strain evidence="2">EP-1</strain>
        <tissue evidence="2">Whole</tissue>
    </source>
</reference>
<dbReference type="GO" id="GO:0000981">
    <property type="term" value="F:DNA-binding transcription factor activity, RNA polymerase II-specific"/>
    <property type="evidence" value="ECO:0007669"/>
    <property type="project" value="TreeGrafter"/>
</dbReference>
<evidence type="ECO:0000256" key="1">
    <source>
        <dbReference type="SAM" id="MobiDB-lite"/>
    </source>
</evidence>
<gene>
    <name evidence="2" type="ORF">SK128_002916</name>
</gene>
<feature type="region of interest" description="Disordered" evidence="1">
    <location>
        <begin position="186"/>
        <end position="245"/>
    </location>
</feature>
<proteinExistence type="predicted"/>
<dbReference type="AlphaFoldDB" id="A0AAN8XFI4"/>
<dbReference type="Proteomes" id="UP001381693">
    <property type="component" value="Unassembled WGS sequence"/>
</dbReference>
<protein>
    <submittedName>
        <fullName evidence="2">Uncharacterized protein</fullName>
    </submittedName>
</protein>
<organism evidence="2 3">
    <name type="scientific">Halocaridina rubra</name>
    <name type="common">Hawaiian red shrimp</name>
    <dbReference type="NCBI Taxonomy" id="373956"/>
    <lineage>
        <taxon>Eukaryota</taxon>
        <taxon>Metazoa</taxon>
        <taxon>Ecdysozoa</taxon>
        <taxon>Arthropoda</taxon>
        <taxon>Crustacea</taxon>
        <taxon>Multicrustacea</taxon>
        <taxon>Malacostraca</taxon>
        <taxon>Eumalacostraca</taxon>
        <taxon>Eucarida</taxon>
        <taxon>Decapoda</taxon>
        <taxon>Pleocyemata</taxon>
        <taxon>Caridea</taxon>
        <taxon>Atyoidea</taxon>
        <taxon>Atyidae</taxon>
        <taxon>Halocaridina</taxon>
    </lineage>
</organism>
<feature type="compositionally biased region" description="Basic residues" evidence="1">
    <location>
        <begin position="197"/>
        <end position="209"/>
    </location>
</feature>
<name>A0AAN8XFI4_HALRR</name>